<evidence type="ECO:0000313" key="2">
    <source>
        <dbReference type="EMBL" id="NME52903.1"/>
    </source>
</evidence>
<feature type="region of interest" description="Disordered" evidence="1">
    <location>
        <begin position="334"/>
        <end position="353"/>
    </location>
</feature>
<reference evidence="2 3" key="1">
    <citation type="submission" date="2020-04" db="EMBL/GenBank/DDBJ databases">
        <authorList>
            <person name="Hitch T.C.A."/>
            <person name="Wylensek D."/>
            <person name="Clavel T."/>
        </authorList>
    </citation>
    <scope>NUCLEOTIDE SEQUENCE [LARGE SCALE GENOMIC DNA]</scope>
    <source>
        <strain evidence="2 3">PG-251-APC-1</strain>
    </source>
</reference>
<organism evidence="2 3">
    <name type="scientific">Desulfovibrio piger</name>
    <dbReference type="NCBI Taxonomy" id="901"/>
    <lineage>
        <taxon>Bacteria</taxon>
        <taxon>Pseudomonadati</taxon>
        <taxon>Thermodesulfobacteriota</taxon>
        <taxon>Desulfovibrionia</taxon>
        <taxon>Desulfovibrionales</taxon>
        <taxon>Desulfovibrionaceae</taxon>
        <taxon>Desulfovibrio</taxon>
    </lineage>
</organism>
<dbReference type="EMBL" id="JABAFY010000049">
    <property type="protein sequence ID" value="NME52903.1"/>
    <property type="molecule type" value="Genomic_DNA"/>
</dbReference>
<name>A0A848CKM7_9BACT</name>
<sequence length="353" mass="38833">MSTAKQHSAAKQHPIVDQRTDRSGAAFVKIAKRLDDQDLAEAAMNTLFSMERPEPLDKTASFPTDTPEDTILSRIYFEGQREKIAADLAGKIDERLRTFEILHDVSVNAAMRPLEKKAAAVPVIHELLPQCKVACESELVQAGKDFSTGYRQLSGRDRVAFAKNFLKVASEMGADVPDEVRLYTGVHVVPREDMAEQILLRKVAMDRMGEDSSGYAVLASELRSCDVTAFSRDDLMKLAGAVCLADEACGLERGRFSRSIPDAWHSVMRLKTAGELASEAKMAADDGRKAEDVARAMDKSDIIGRFGPGVLEEVEDGDGRIDTERLAELLELFGGARPTETEETERERNGDAQ</sequence>
<protein>
    <submittedName>
        <fullName evidence="2">Uncharacterized protein</fullName>
    </submittedName>
</protein>
<dbReference type="RefSeq" id="WP_168936206.1">
    <property type="nucleotide sequence ID" value="NZ_JABAFY010000049.1"/>
</dbReference>
<evidence type="ECO:0000313" key="3">
    <source>
        <dbReference type="Proteomes" id="UP000522333"/>
    </source>
</evidence>
<accession>A0A848CKM7</accession>
<dbReference type="AlphaFoldDB" id="A0A848CKM7"/>
<evidence type="ECO:0000256" key="1">
    <source>
        <dbReference type="SAM" id="MobiDB-lite"/>
    </source>
</evidence>
<proteinExistence type="predicted"/>
<comment type="caution">
    <text evidence="2">The sequence shown here is derived from an EMBL/GenBank/DDBJ whole genome shotgun (WGS) entry which is preliminary data.</text>
</comment>
<dbReference type="Proteomes" id="UP000522333">
    <property type="component" value="Unassembled WGS sequence"/>
</dbReference>
<gene>
    <name evidence="2" type="ORF">HF854_10335</name>
</gene>